<dbReference type="InterPro" id="IPR025420">
    <property type="entry name" value="DUF4143"/>
</dbReference>
<evidence type="ECO:0000259" key="1">
    <source>
        <dbReference type="SMART" id="SM00382"/>
    </source>
</evidence>
<dbReference type="InterPro" id="IPR003593">
    <property type="entry name" value="AAA+_ATPase"/>
</dbReference>
<dbReference type="PANTHER" id="PTHR43566">
    <property type="entry name" value="CONSERVED PROTEIN"/>
    <property type="match status" value="1"/>
</dbReference>
<gene>
    <name evidence="2" type="ORF">SAMN04488104_100557</name>
</gene>
<organism evidence="2 3">
    <name type="scientific">Algoriphagus faecimaris</name>
    <dbReference type="NCBI Taxonomy" id="686796"/>
    <lineage>
        <taxon>Bacteria</taxon>
        <taxon>Pseudomonadati</taxon>
        <taxon>Bacteroidota</taxon>
        <taxon>Cytophagia</taxon>
        <taxon>Cytophagales</taxon>
        <taxon>Cyclobacteriaceae</taxon>
        <taxon>Algoriphagus</taxon>
    </lineage>
</organism>
<dbReference type="SMART" id="SM00382">
    <property type="entry name" value="AAA"/>
    <property type="match status" value="1"/>
</dbReference>
<keyword evidence="3" id="KW-1185">Reference proteome</keyword>
<protein>
    <recommendedName>
        <fullName evidence="1">AAA+ ATPase domain-containing protein</fullName>
    </recommendedName>
</protein>
<sequence length="378" mass="44014">MEITRKILSLIQKQLFKGKVIILYGARRTGKTTLVKKLLEDNPNDSSYLNCELQENQDLLSHTNSILLKDFIGQKKLIILDESQHIPQIGLILKVLVDTFPSVQIVATGSSSFELSNQISEPLTGRSRQFLLLPFSLHEIHQHSDLIKLKSELTNYLRFGLYPQVVMEEGEDKIEELIDISTNYLYKDIFQFESVKKPEILQKLLKALAMQLGSESSLNELAQIAGTNVHTVSRYLDLLEKAFVIFKLPAFSKNLRKEINKSQKIYFYDLGIRNAIIRNFSTLNLRMDLGGLWENFCVSERLKHNQNNRRFVNTYFWRTYDQQEIDYIEEIDGMLFCFEFKYNPKSKSKFPKIFSQTYPNSSFKVISPDNFYELTDLE</sequence>
<proteinExistence type="predicted"/>
<feature type="domain" description="AAA+ ATPase" evidence="1">
    <location>
        <begin position="17"/>
        <end position="135"/>
    </location>
</feature>
<dbReference type="Proteomes" id="UP000199060">
    <property type="component" value="Unassembled WGS sequence"/>
</dbReference>
<name>A0A1G6P555_9BACT</name>
<dbReference type="InterPro" id="IPR041682">
    <property type="entry name" value="AAA_14"/>
</dbReference>
<dbReference type="STRING" id="686796.SAMN04488104_100557"/>
<dbReference type="PANTHER" id="PTHR43566:SF1">
    <property type="entry name" value="AAA+ ATPASE DOMAIN-CONTAINING PROTEIN"/>
    <property type="match status" value="1"/>
</dbReference>
<dbReference type="OrthoDB" id="9778168at2"/>
<evidence type="ECO:0000313" key="3">
    <source>
        <dbReference type="Proteomes" id="UP000199060"/>
    </source>
</evidence>
<dbReference type="EMBL" id="FNAC01000005">
    <property type="protein sequence ID" value="SDC75303.1"/>
    <property type="molecule type" value="Genomic_DNA"/>
</dbReference>
<dbReference type="SUPFAM" id="SSF52540">
    <property type="entry name" value="P-loop containing nucleoside triphosphate hydrolases"/>
    <property type="match status" value="1"/>
</dbReference>
<accession>A0A1G6P555</accession>
<dbReference type="Pfam" id="PF13635">
    <property type="entry name" value="DUF4143"/>
    <property type="match status" value="1"/>
</dbReference>
<dbReference type="Gene3D" id="3.40.50.300">
    <property type="entry name" value="P-loop containing nucleotide triphosphate hydrolases"/>
    <property type="match status" value="1"/>
</dbReference>
<dbReference type="InterPro" id="IPR027417">
    <property type="entry name" value="P-loop_NTPase"/>
</dbReference>
<evidence type="ECO:0000313" key="2">
    <source>
        <dbReference type="EMBL" id="SDC75303.1"/>
    </source>
</evidence>
<reference evidence="3" key="1">
    <citation type="submission" date="2016-10" db="EMBL/GenBank/DDBJ databases">
        <authorList>
            <person name="Varghese N."/>
            <person name="Submissions S."/>
        </authorList>
    </citation>
    <scope>NUCLEOTIDE SEQUENCE [LARGE SCALE GENOMIC DNA]</scope>
    <source>
        <strain evidence="3">DSM 23095</strain>
    </source>
</reference>
<dbReference type="Pfam" id="PF13173">
    <property type="entry name" value="AAA_14"/>
    <property type="match status" value="1"/>
</dbReference>
<dbReference type="AlphaFoldDB" id="A0A1G6P555"/>
<dbReference type="RefSeq" id="WP_087938054.1">
    <property type="nucleotide sequence ID" value="NZ_FNAC01000005.1"/>
</dbReference>